<name>A0A0C2D8I4_9BILA</name>
<dbReference type="OrthoDB" id="5786205at2759"/>
<evidence type="ECO:0000313" key="2">
    <source>
        <dbReference type="Proteomes" id="UP000054047"/>
    </source>
</evidence>
<dbReference type="Proteomes" id="UP000054047">
    <property type="component" value="Unassembled WGS sequence"/>
</dbReference>
<proteinExistence type="predicted"/>
<keyword evidence="2" id="KW-1185">Reference proteome</keyword>
<dbReference type="PANTHER" id="PTHR31063:SF3">
    <property type="entry name" value="ENHANCER OF POLYCOMB-LIKE PROTEIN"/>
    <property type="match status" value="1"/>
</dbReference>
<organism evidence="1 2">
    <name type="scientific">Ancylostoma duodenale</name>
    <dbReference type="NCBI Taxonomy" id="51022"/>
    <lineage>
        <taxon>Eukaryota</taxon>
        <taxon>Metazoa</taxon>
        <taxon>Ecdysozoa</taxon>
        <taxon>Nematoda</taxon>
        <taxon>Chromadorea</taxon>
        <taxon>Rhabditida</taxon>
        <taxon>Rhabditina</taxon>
        <taxon>Rhabditomorpha</taxon>
        <taxon>Strongyloidea</taxon>
        <taxon>Ancylostomatidae</taxon>
        <taxon>Ancylostomatinae</taxon>
        <taxon>Ancylostoma</taxon>
    </lineage>
</organism>
<sequence length="181" mass="21144">MAAEWTRRWQQHGIDAEEHSQRLREITCCCLGPPILFGEAEKFAECKNCNIGFNPQTMFIETRGGHPCRKIEKICQKARSYRFDTTKLSELEKASRKLKDAFAGLEKLRDIRQTVLYIIEYGMAWVHMEKNLSDRALIKANLSQLLRQYEELLMFRSNFNDSVESLNSSVQKAIEMIKRHV</sequence>
<dbReference type="AlphaFoldDB" id="A0A0C2D8I4"/>
<protein>
    <submittedName>
        <fullName evidence="1">Uncharacterized protein</fullName>
    </submittedName>
</protein>
<gene>
    <name evidence="1" type="ORF">ANCDUO_03643</name>
</gene>
<dbReference type="PANTHER" id="PTHR31063">
    <property type="entry name" value="PROTEIN CBG08668"/>
    <property type="match status" value="1"/>
</dbReference>
<evidence type="ECO:0000313" key="1">
    <source>
        <dbReference type="EMBL" id="KIH66028.1"/>
    </source>
</evidence>
<dbReference type="EMBL" id="KN727297">
    <property type="protein sequence ID" value="KIH66028.1"/>
    <property type="molecule type" value="Genomic_DNA"/>
</dbReference>
<reference evidence="1 2" key="1">
    <citation type="submission" date="2013-12" db="EMBL/GenBank/DDBJ databases">
        <title>Draft genome of the parsitic nematode Ancylostoma duodenale.</title>
        <authorList>
            <person name="Mitreva M."/>
        </authorList>
    </citation>
    <scope>NUCLEOTIDE SEQUENCE [LARGE SCALE GENOMIC DNA]</scope>
    <source>
        <strain evidence="1 2">Zhejiang</strain>
    </source>
</reference>
<accession>A0A0C2D8I4</accession>